<evidence type="ECO:0000313" key="11">
    <source>
        <dbReference type="Proteomes" id="UP000297736"/>
    </source>
</evidence>
<dbReference type="PROSITE" id="PS51747">
    <property type="entry name" value="CYT_DCMP_DEAMINASES_2"/>
    <property type="match status" value="1"/>
</dbReference>
<comment type="subcellular location">
    <subcellularLocation>
        <location evidence="1">Cell membrane</location>
        <topology evidence="1">Multi-pass membrane protein</topology>
    </subcellularLocation>
</comment>
<feature type="transmembrane region" description="Helical" evidence="8">
    <location>
        <begin position="382"/>
        <end position="400"/>
    </location>
</feature>
<evidence type="ECO:0000256" key="1">
    <source>
        <dbReference type="ARBA" id="ARBA00004651"/>
    </source>
</evidence>
<name>A0A4Z0KMD2_BREAU</name>
<dbReference type="NCBIfam" id="TIGR00801">
    <property type="entry name" value="ncs2"/>
    <property type="match status" value="1"/>
</dbReference>
<evidence type="ECO:0000256" key="5">
    <source>
        <dbReference type="ARBA" id="ARBA00022692"/>
    </source>
</evidence>
<dbReference type="GO" id="GO:0042907">
    <property type="term" value="F:xanthine transmembrane transporter activity"/>
    <property type="evidence" value="ECO:0007669"/>
    <property type="project" value="TreeGrafter"/>
</dbReference>
<evidence type="ECO:0000256" key="2">
    <source>
        <dbReference type="ARBA" id="ARBA00008821"/>
    </source>
</evidence>
<feature type="transmembrane region" description="Helical" evidence="8">
    <location>
        <begin position="143"/>
        <end position="164"/>
    </location>
</feature>
<dbReference type="InterPro" id="IPR006043">
    <property type="entry name" value="NCS2"/>
</dbReference>
<proteinExistence type="inferred from homology"/>
<dbReference type="GO" id="GO:0003824">
    <property type="term" value="F:catalytic activity"/>
    <property type="evidence" value="ECO:0007669"/>
    <property type="project" value="InterPro"/>
</dbReference>
<dbReference type="CDD" id="cd01285">
    <property type="entry name" value="nucleoside_deaminase"/>
    <property type="match status" value="1"/>
</dbReference>
<feature type="transmembrane region" description="Helical" evidence="8">
    <location>
        <begin position="33"/>
        <end position="51"/>
    </location>
</feature>
<keyword evidence="5 8" id="KW-0812">Transmembrane</keyword>
<evidence type="ECO:0000256" key="6">
    <source>
        <dbReference type="ARBA" id="ARBA00022989"/>
    </source>
</evidence>
<dbReference type="AlphaFoldDB" id="A0A4Z0KMD2"/>
<evidence type="ECO:0000256" key="7">
    <source>
        <dbReference type="ARBA" id="ARBA00023136"/>
    </source>
</evidence>
<evidence type="ECO:0000256" key="4">
    <source>
        <dbReference type="ARBA" id="ARBA00022475"/>
    </source>
</evidence>
<comment type="caution">
    <text evidence="10">The sequence shown here is derived from an EMBL/GenBank/DDBJ whole genome shotgun (WGS) entry which is preliminary data.</text>
</comment>
<comment type="similarity">
    <text evidence="2">Belongs to the nucleobase:cation symporter-2 (NCS2) (TC 2.A.40) family.</text>
</comment>
<dbReference type="NCBIfam" id="NF037981">
    <property type="entry name" value="NCS2_1"/>
    <property type="match status" value="1"/>
</dbReference>
<keyword evidence="3" id="KW-0813">Transport</keyword>
<dbReference type="Pfam" id="PF00383">
    <property type="entry name" value="dCMP_cyt_deam_1"/>
    <property type="match status" value="1"/>
</dbReference>
<feature type="domain" description="CMP/dCMP-type deaminase" evidence="9">
    <location>
        <begin position="480"/>
        <end position="594"/>
    </location>
</feature>
<gene>
    <name evidence="10" type="ORF">EB834_10835</name>
</gene>
<dbReference type="Pfam" id="PF00860">
    <property type="entry name" value="Xan_ur_permease"/>
    <property type="match status" value="1"/>
</dbReference>
<dbReference type="Proteomes" id="UP000297736">
    <property type="component" value="Unassembled WGS sequence"/>
</dbReference>
<protein>
    <recommendedName>
        <fullName evidence="9">CMP/dCMP-type deaminase domain-containing protein</fullName>
    </recommendedName>
</protein>
<dbReference type="InterPro" id="IPR017588">
    <property type="entry name" value="UacT-like"/>
</dbReference>
<feature type="transmembrane region" description="Helical" evidence="8">
    <location>
        <begin position="412"/>
        <end position="433"/>
    </location>
</feature>
<keyword evidence="4" id="KW-1003">Cell membrane</keyword>
<accession>A0A4Z0KMD2</accession>
<dbReference type="Gene3D" id="3.40.140.10">
    <property type="entry name" value="Cytidine Deaminase, domain 2"/>
    <property type="match status" value="1"/>
</dbReference>
<evidence type="ECO:0000313" key="10">
    <source>
        <dbReference type="EMBL" id="TGD38657.1"/>
    </source>
</evidence>
<keyword evidence="7 8" id="KW-0472">Membrane</keyword>
<keyword evidence="6 8" id="KW-1133">Transmembrane helix</keyword>
<dbReference type="InterPro" id="IPR006042">
    <property type="entry name" value="Xan_ur_permease"/>
</dbReference>
<organism evidence="10 11">
    <name type="scientific">Brevibacterium aurantiacum</name>
    <dbReference type="NCBI Taxonomy" id="273384"/>
    <lineage>
        <taxon>Bacteria</taxon>
        <taxon>Bacillati</taxon>
        <taxon>Actinomycetota</taxon>
        <taxon>Actinomycetes</taxon>
        <taxon>Micrococcales</taxon>
        <taxon>Brevibacteriaceae</taxon>
        <taxon>Brevibacterium</taxon>
    </lineage>
</organism>
<reference evidence="10 11" key="1">
    <citation type="submission" date="2018-10" db="EMBL/GenBank/DDBJ databases">
        <title>Brevibacterium genomes from Austrain hard cheese rinds.</title>
        <authorList>
            <person name="Anast J.M."/>
            <person name="Dzieciol M."/>
            <person name="Schultz D.L."/>
            <person name="Mann E."/>
            <person name="Wagner M."/>
            <person name="Schmitz-Esser S."/>
        </authorList>
    </citation>
    <scope>NUCLEOTIDE SEQUENCE [LARGE SCALE GENOMIC DNA]</scope>
    <source>
        <strain evidence="10 11">L261</strain>
    </source>
</reference>
<feature type="transmembrane region" description="Helical" evidence="8">
    <location>
        <begin position="112"/>
        <end position="131"/>
    </location>
</feature>
<dbReference type="PANTHER" id="PTHR42810:SF4">
    <property type="entry name" value="URIC ACID TRANSPORTER UACT"/>
    <property type="match status" value="1"/>
</dbReference>
<feature type="transmembrane region" description="Helical" evidence="8">
    <location>
        <begin position="201"/>
        <end position="219"/>
    </location>
</feature>
<dbReference type="InterPro" id="IPR016193">
    <property type="entry name" value="Cytidine_deaminase-like"/>
</dbReference>
<feature type="transmembrane region" description="Helical" evidence="8">
    <location>
        <begin position="57"/>
        <end position="75"/>
    </location>
</feature>
<dbReference type="PANTHER" id="PTHR42810">
    <property type="entry name" value="PURINE PERMEASE C1399.01C-RELATED"/>
    <property type="match status" value="1"/>
</dbReference>
<evidence type="ECO:0000256" key="8">
    <source>
        <dbReference type="SAM" id="Phobius"/>
    </source>
</evidence>
<dbReference type="InterPro" id="IPR002125">
    <property type="entry name" value="CMP_dCMP_dom"/>
</dbReference>
<dbReference type="EMBL" id="RHFF01000009">
    <property type="protein sequence ID" value="TGD38657.1"/>
    <property type="molecule type" value="Genomic_DNA"/>
</dbReference>
<feature type="transmembrane region" description="Helical" evidence="8">
    <location>
        <begin position="345"/>
        <end position="370"/>
    </location>
</feature>
<feature type="transmembrane region" description="Helical" evidence="8">
    <location>
        <begin position="249"/>
        <end position="271"/>
    </location>
</feature>
<dbReference type="GO" id="GO:0005886">
    <property type="term" value="C:plasma membrane"/>
    <property type="evidence" value="ECO:0007669"/>
    <property type="project" value="UniProtKB-SubCell"/>
</dbReference>
<feature type="transmembrane region" description="Helical" evidence="8">
    <location>
        <begin position="320"/>
        <end position="339"/>
    </location>
</feature>
<feature type="transmembrane region" description="Helical" evidence="8">
    <location>
        <begin position="176"/>
        <end position="194"/>
    </location>
</feature>
<evidence type="ECO:0000256" key="3">
    <source>
        <dbReference type="ARBA" id="ARBA00022448"/>
    </source>
</evidence>
<dbReference type="RefSeq" id="WP_135447495.1">
    <property type="nucleotide sequence ID" value="NZ_RHFF01000009.1"/>
</dbReference>
<dbReference type="SUPFAM" id="SSF53927">
    <property type="entry name" value="Cytidine deaminase-like"/>
    <property type="match status" value="1"/>
</dbReference>
<dbReference type="NCBIfam" id="TIGR03173">
    <property type="entry name" value="pbuX"/>
    <property type="match status" value="1"/>
</dbReference>
<dbReference type="FunFam" id="3.40.140.10:FF:000051">
    <property type="entry name" value="Nucleoside deaminase"/>
    <property type="match status" value="1"/>
</dbReference>
<evidence type="ECO:0000259" key="9">
    <source>
        <dbReference type="PROSITE" id="PS51747"/>
    </source>
</evidence>
<sequence length="641" mass="67453">MKTAVKDARANETSPVDEVLPARSMFTLGLQHVLVIYAGVVAVPLILGGALELTQQEIVLLINCNLIIGGLATLLQTLGVWRFGARLPLIQGASFIALAPMMQIGTEYGLPYVFGSVMIAGLLAIGLAPLFSRLLRFFPRVVIGCLITIVGISLMPAAAGWLGGGEGSESFGAPKHLLIGLLTIAVTVVVYVAFKGLMSSLSVLIGMAVGTIVAMFTGLSDFKGVADAAWIGVAMPMSFGLPKFDLVPILIMTLAMVVIMAETTGNTLAIGRMVDTPISPRRLGNAFRGEGLATMLSAIFNGFPLNAFSQNTGLIAMTRVRSRYVVAVAGAIMVVMGLIPKFGAIVAAIPPAVLGGGAIVMFGMTTAAGIQELSRVKYEGTHNALIVAISMSVGVLPMAMPSLLGEIKGPLSLILESGIFLCAIVAVLLNAIVNNRFVAKEEKVEKTEMTQTQRAEAAMSSDAAEHIDEDVSVSESATADADLAFLRQTVVLATEAKNRGRHPFASTVVASDGAVLASEGNNSMPPEGDPTQHAELRAAAQAARKFSAEELSSATLYTSAEPCVMCTGAIYWTGIGRIVYALSESRLLGLTGDDPENPTFDLPCWEVIARGQRHIEVVGPLIEDEAAVAHEGFWTRRTDVN</sequence>